<dbReference type="NCBIfam" id="TIGR02273">
    <property type="entry name" value="16S_RimM"/>
    <property type="match status" value="1"/>
</dbReference>
<comment type="subcellular location">
    <subcellularLocation>
        <location evidence="5">Cytoplasm</location>
    </subcellularLocation>
</comment>
<evidence type="ECO:0000256" key="2">
    <source>
        <dbReference type="ARBA" id="ARBA00022517"/>
    </source>
</evidence>
<name>A0ABN4DCI9_9CORY</name>
<evidence type="ECO:0000259" key="7">
    <source>
        <dbReference type="Pfam" id="PF24986"/>
    </source>
</evidence>
<evidence type="ECO:0000256" key="3">
    <source>
        <dbReference type="ARBA" id="ARBA00022552"/>
    </source>
</evidence>
<keyword evidence="4 5" id="KW-0143">Chaperone</keyword>
<dbReference type="RefSeq" id="WP_038605014.1">
    <property type="nucleotide sequence ID" value="NZ_CP008944.1"/>
</dbReference>
<comment type="subunit">
    <text evidence="5">Binds ribosomal protein uS19.</text>
</comment>
<gene>
    <name evidence="5" type="primary">rimM</name>
    <name evidence="8" type="ORF">CATYP_03975</name>
</gene>
<protein>
    <recommendedName>
        <fullName evidence="5">Ribosome maturation factor RimM</fullName>
    </recommendedName>
</protein>
<dbReference type="InterPro" id="IPR002676">
    <property type="entry name" value="RimM_N"/>
</dbReference>
<dbReference type="EMBL" id="CP008944">
    <property type="protein sequence ID" value="AIG63947.1"/>
    <property type="molecule type" value="Genomic_DNA"/>
</dbReference>
<dbReference type="Proteomes" id="UP000028504">
    <property type="component" value="Chromosome"/>
</dbReference>
<comment type="similarity">
    <text evidence="5">Belongs to the RimM family.</text>
</comment>
<dbReference type="Gene3D" id="2.40.30.60">
    <property type="entry name" value="RimM"/>
    <property type="match status" value="1"/>
</dbReference>
<feature type="domain" description="Ribosome maturation factor RimM PRC barrel" evidence="7">
    <location>
        <begin position="97"/>
        <end position="163"/>
    </location>
</feature>
<dbReference type="PANTHER" id="PTHR33692:SF1">
    <property type="entry name" value="RIBOSOME MATURATION FACTOR RIMM"/>
    <property type="match status" value="1"/>
</dbReference>
<comment type="function">
    <text evidence="5">An accessory protein needed during the final step in the assembly of 30S ribosomal subunit, possibly for assembly of the head region. Essential for efficient processing of 16S rRNA. May be needed both before and after RbfA during the maturation of 16S rRNA. It has affinity for free ribosomal 30S subunits but not for 70S ribosomes.</text>
</comment>
<keyword evidence="1 5" id="KW-0963">Cytoplasm</keyword>
<reference evidence="8 9" key="1">
    <citation type="submission" date="2014-07" db="EMBL/GenBank/DDBJ databases">
        <title>Complete genome sequence of Corynebacterium atypicum DSM 44849: identifiction of the mycolic acid biosynthesis genes.</title>
        <authorList>
            <person name="Tippelt A."/>
            <person name="Mollmann S."/>
            <person name="Albersmeier A."/>
            <person name="Jaenicke S."/>
            <person name="Ruckert C."/>
            <person name="Tauch A."/>
        </authorList>
    </citation>
    <scope>NUCLEOTIDE SEQUENCE [LARGE SCALE GENOMIC DNA]</scope>
    <source>
        <strain evidence="8 9">R2070</strain>
    </source>
</reference>
<feature type="domain" description="RimM N-terminal" evidence="6">
    <location>
        <begin position="5"/>
        <end position="85"/>
    </location>
</feature>
<dbReference type="InterPro" id="IPR036976">
    <property type="entry name" value="RimM_N_sf"/>
</dbReference>
<evidence type="ECO:0000313" key="9">
    <source>
        <dbReference type="Proteomes" id="UP000028504"/>
    </source>
</evidence>
<dbReference type="SUPFAM" id="SSF50346">
    <property type="entry name" value="PRC-barrel domain"/>
    <property type="match status" value="1"/>
</dbReference>
<dbReference type="SUPFAM" id="SSF50447">
    <property type="entry name" value="Translation proteins"/>
    <property type="match status" value="1"/>
</dbReference>
<keyword evidence="2 5" id="KW-0690">Ribosome biogenesis</keyword>
<sequence>MELKIGRVIKPHGIRGEVVVEVTTDAPEQRFAQGTVLTGVQAGTRRELTVTAARPHQGRLLLTLDEVRDRTAAEGLRGMQFFAPPREDPDDEGYYDHELVGLKVIHSGVEIGQVTGVVPGPAHNLLEVELTGGKQVLVPFVADIVAAVDPSAGECTITPPDGLLELN</sequence>
<evidence type="ECO:0000259" key="6">
    <source>
        <dbReference type="Pfam" id="PF01782"/>
    </source>
</evidence>
<dbReference type="Pfam" id="PF01782">
    <property type="entry name" value="RimM"/>
    <property type="match status" value="1"/>
</dbReference>
<organism evidence="8 9">
    <name type="scientific">Corynebacterium atypicum</name>
    <dbReference type="NCBI Taxonomy" id="191610"/>
    <lineage>
        <taxon>Bacteria</taxon>
        <taxon>Bacillati</taxon>
        <taxon>Actinomycetota</taxon>
        <taxon>Actinomycetes</taxon>
        <taxon>Mycobacteriales</taxon>
        <taxon>Corynebacteriaceae</taxon>
        <taxon>Corynebacterium</taxon>
    </lineage>
</organism>
<comment type="domain">
    <text evidence="5">The PRC barrel domain binds ribosomal protein uS19.</text>
</comment>
<dbReference type="HAMAP" id="MF_00014">
    <property type="entry name" value="Ribosome_mat_RimM"/>
    <property type="match status" value="1"/>
</dbReference>
<proteinExistence type="inferred from homology"/>
<dbReference type="InterPro" id="IPR011033">
    <property type="entry name" value="PRC_barrel-like_sf"/>
</dbReference>
<dbReference type="InterPro" id="IPR056792">
    <property type="entry name" value="PRC_RimM"/>
</dbReference>
<evidence type="ECO:0000256" key="5">
    <source>
        <dbReference type="HAMAP-Rule" id="MF_00014"/>
    </source>
</evidence>
<evidence type="ECO:0000313" key="8">
    <source>
        <dbReference type="EMBL" id="AIG63947.1"/>
    </source>
</evidence>
<keyword evidence="9" id="KW-1185">Reference proteome</keyword>
<dbReference type="InterPro" id="IPR011961">
    <property type="entry name" value="RimM"/>
</dbReference>
<evidence type="ECO:0000256" key="1">
    <source>
        <dbReference type="ARBA" id="ARBA00022490"/>
    </source>
</evidence>
<dbReference type="Gene3D" id="2.30.30.240">
    <property type="entry name" value="PRC-barrel domain"/>
    <property type="match status" value="1"/>
</dbReference>
<keyword evidence="3 5" id="KW-0698">rRNA processing</keyword>
<evidence type="ECO:0000256" key="4">
    <source>
        <dbReference type="ARBA" id="ARBA00023186"/>
    </source>
</evidence>
<accession>A0ABN4DCI9</accession>
<dbReference type="InterPro" id="IPR009000">
    <property type="entry name" value="Transl_B-barrel_sf"/>
</dbReference>
<dbReference type="Pfam" id="PF24986">
    <property type="entry name" value="PRC_RimM"/>
    <property type="match status" value="1"/>
</dbReference>
<dbReference type="PANTHER" id="PTHR33692">
    <property type="entry name" value="RIBOSOME MATURATION FACTOR RIMM"/>
    <property type="match status" value="1"/>
</dbReference>